<keyword evidence="1" id="KW-0812">Transmembrane</keyword>
<reference evidence="2 3" key="1">
    <citation type="journal article" date="2019" name="New Phytol.">
        <title>Comparative genomics reveals unique wood-decay strategies and fruiting body development in the Schizophyllaceae.</title>
        <authorList>
            <person name="Almasi E."/>
            <person name="Sahu N."/>
            <person name="Krizsan K."/>
            <person name="Balint B."/>
            <person name="Kovacs G.M."/>
            <person name="Kiss B."/>
            <person name="Cseklye J."/>
            <person name="Drula E."/>
            <person name="Henrissat B."/>
            <person name="Nagy I."/>
            <person name="Chovatia M."/>
            <person name="Adam C."/>
            <person name="LaButti K."/>
            <person name="Lipzen A."/>
            <person name="Riley R."/>
            <person name="Grigoriev I.V."/>
            <person name="Nagy L.G."/>
        </authorList>
    </citation>
    <scope>NUCLEOTIDE SEQUENCE [LARGE SCALE GENOMIC DNA]</scope>
    <source>
        <strain evidence="2 3">NL-1724</strain>
    </source>
</reference>
<evidence type="ECO:0000256" key="1">
    <source>
        <dbReference type="SAM" id="Phobius"/>
    </source>
</evidence>
<name>A0A550CHV9_9AGAR</name>
<dbReference type="AlphaFoldDB" id="A0A550CHV9"/>
<comment type="caution">
    <text evidence="2">The sequence shown here is derived from an EMBL/GenBank/DDBJ whole genome shotgun (WGS) entry which is preliminary data.</text>
</comment>
<dbReference type="EMBL" id="VDMD01000007">
    <property type="protein sequence ID" value="TRM64306.1"/>
    <property type="molecule type" value="Genomic_DNA"/>
</dbReference>
<organism evidence="2 3">
    <name type="scientific">Schizophyllum amplum</name>
    <dbReference type="NCBI Taxonomy" id="97359"/>
    <lineage>
        <taxon>Eukaryota</taxon>
        <taxon>Fungi</taxon>
        <taxon>Dikarya</taxon>
        <taxon>Basidiomycota</taxon>
        <taxon>Agaricomycotina</taxon>
        <taxon>Agaricomycetes</taxon>
        <taxon>Agaricomycetidae</taxon>
        <taxon>Agaricales</taxon>
        <taxon>Schizophyllaceae</taxon>
        <taxon>Schizophyllum</taxon>
    </lineage>
</organism>
<keyword evidence="3" id="KW-1185">Reference proteome</keyword>
<keyword evidence="1" id="KW-0472">Membrane</keyword>
<keyword evidence="1" id="KW-1133">Transmembrane helix</keyword>
<dbReference type="PROSITE" id="PS51257">
    <property type="entry name" value="PROKAR_LIPOPROTEIN"/>
    <property type="match status" value="1"/>
</dbReference>
<evidence type="ECO:0000313" key="2">
    <source>
        <dbReference type="EMBL" id="TRM64306.1"/>
    </source>
</evidence>
<gene>
    <name evidence="2" type="ORF">BD626DRAFT_491418</name>
</gene>
<protein>
    <submittedName>
        <fullName evidence="2">Uncharacterized protein</fullName>
    </submittedName>
</protein>
<accession>A0A550CHV9</accession>
<proteinExistence type="predicted"/>
<dbReference type="Proteomes" id="UP000320762">
    <property type="component" value="Unassembled WGS sequence"/>
</dbReference>
<sequence>MRVISSNLWTIRVFLPVGFLIIIGIGCVVACAICTAAVTSRRQKVRDGSRAAVRQAVLAHYRRHPTSNITALLSGGRAPPASNTIDYNRSLKDEMIITTAELAAVEGAKVQLQRQLQPLEPSADTITERLQRAHKDLQDMQIDDKDGQIGDLKKEMAALNEGKLEVARSLRCIRYMRTKETEREVQETDELRRQVSEYLGISR</sequence>
<feature type="transmembrane region" description="Helical" evidence="1">
    <location>
        <begin position="13"/>
        <end position="38"/>
    </location>
</feature>
<evidence type="ECO:0000313" key="3">
    <source>
        <dbReference type="Proteomes" id="UP000320762"/>
    </source>
</evidence>